<evidence type="ECO:0000313" key="2">
    <source>
        <dbReference type="EMBL" id="KAK3047482.1"/>
    </source>
</evidence>
<feature type="region of interest" description="Disordered" evidence="1">
    <location>
        <begin position="643"/>
        <end position="690"/>
    </location>
</feature>
<protein>
    <recommendedName>
        <fullName evidence="4">Pentatricopeptide repeat protein</fullName>
    </recommendedName>
</protein>
<organism evidence="2 3">
    <name type="scientific">Extremus antarcticus</name>
    <dbReference type="NCBI Taxonomy" id="702011"/>
    <lineage>
        <taxon>Eukaryota</taxon>
        <taxon>Fungi</taxon>
        <taxon>Dikarya</taxon>
        <taxon>Ascomycota</taxon>
        <taxon>Pezizomycotina</taxon>
        <taxon>Dothideomycetes</taxon>
        <taxon>Dothideomycetidae</taxon>
        <taxon>Mycosphaerellales</taxon>
        <taxon>Extremaceae</taxon>
        <taxon>Extremus</taxon>
    </lineage>
</organism>
<name>A0AAJ0DCX9_9PEZI</name>
<feature type="compositionally biased region" description="Basic and acidic residues" evidence="1">
    <location>
        <begin position="651"/>
        <end position="660"/>
    </location>
</feature>
<keyword evidence="3" id="KW-1185">Reference proteome</keyword>
<accession>A0AAJ0DCX9</accession>
<sequence>MLASGLQRTQLELHLHRRWLQAFLGTTTRSYATISKLRIRKDEPTKVAVSQSSRQKTSGRAFPSAKTLKFRRHGLTQNQWEPTTQSPPEPDAATKALLRQREHLREAVADLRIWDLIRLYDELKDKSIFNRHDFRLVAQCLHLSCRRATSRSSDPRQRREETDQLVAFGEKLVGDVKQGVVEPNGPAHVHLLGFFKEVGRRDPGIDFWTWLVSQDESFVTVDVYGAAIELLAVTGAPLAELEELYQQALVRFPGNFAAYHLAPDAFLSNRDQAVRLPGIPMSLLQGILTARLLHGDTRNAYLALDTALRLYPDQTPPRFFTLFLEERPLTEAYTVLAIACRAGIVVPVNVVKAFQSKLRETSDPFSTSRHSLAVRAQLSLLFMYGGAGGRLTQNMLTEFTISVTRFLRLAGVSSLETAQMQQLVKDITNIVRNAIAIFVRFGTAPGLSAFNSIINNVGGYGRSKEVIGIALADAQALGLKPNEVTHRSILTAAGMLGERDFVVDSWERLMYARHEAKQSADGTDWHTFVKAAHLADCVDLARREFEALKDSISVDQHPNILAALEQSGVQTSSAEKSNSLDVQAVFAELEKINNDLQMIDEQTKHRPGVQDFNSQQLPMTLLFYRTGIDIPETTAIELYDELSTEQAPTRQLEDGEESRTDASVSPPTSTPPVPDTFDRSAPHKSTQTNIPLGRLRFDNWKTMNWLLGQSAANDQAYLRLVDKAIAAGTVPPQRNANINIDDVDEVGSYGLSDVIEADERAASQHVVSENDLQDWRKTILALRGKDS</sequence>
<proteinExistence type="predicted"/>
<gene>
    <name evidence="2" type="ORF">LTR09_011111</name>
</gene>
<evidence type="ECO:0008006" key="4">
    <source>
        <dbReference type="Google" id="ProtNLM"/>
    </source>
</evidence>
<reference evidence="2" key="1">
    <citation type="submission" date="2023-04" db="EMBL/GenBank/DDBJ databases">
        <title>Black Yeasts Isolated from many extreme environments.</title>
        <authorList>
            <person name="Coleine C."/>
            <person name="Stajich J.E."/>
            <person name="Selbmann L."/>
        </authorList>
    </citation>
    <scope>NUCLEOTIDE SEQUENCE</scope>
    <source>
        <strain evidence="2">CCFEE 5312</strain>
    </source>
</reference>
<evidence type="ECO:0000256" key="1">
    <source>
        <dbReference type="SAM" id="MobiDB-lite"/>
    </source>
</evidence>
<evidence type="ECO:0000313" key="3">
    <source>
        <dbReference type="Proteomes" id="UP001271007"/>
    </source>
</evidence>
<comment type="caution">
    <text evidence="2">The sequence shown here is derived from an EMBL/GenBank/DDBJ whole genome shotgun (WGS) entry which is preliminary data.</text>
</comment>
<dbReference type="AlphaFoldDB" id="A0AAJ0DCX9"/>
<dbReference type="EMBL" id="JAWDJX010000061">
    <property type="protein sequence ID" value="KAK3047482.1"/>
    <property type="molecule type" value="Genomic_DNA"/>
</dbReference>
<dbReference type="Proteomes" id="UP001271007">
    <property type="component" value="Unassembled WGS sequence"/>
</dbReference>